<dbReference type="Gene3D" id="1.10.730.10">
    <property type="entry name" value="Isoleucyl-tRNA Synthetase, Domain 1"/>
    <property type="match status" value="1"/>
</dbReference>
<keyword evidence="4" id="KW-0648">Protein biosynthesis</keyword>
<evidence type="ECO:0000256" key="3">
    <source>
        <dbReference type="ARBA" id="ARBA00022840"/>
    </source>
</evidence>
<evidence type="ECO:0008006" key="10">
    <source>
        <dbReference type="Google" id="ProtNLM"/>
    </source>
</evidence>
<feature type="non-terminal residue" evidence="9">
    <location>
        <position position="1"/>
    </location>
</feature>
<dbReference type="Pfam" id="PF19302">
    <property type="entry name" value="DUF5915"/>
    <property type="match status" value="1"/>
</dbReference>
<dbReference type="CDD" id="cd07961">
    <property type="entry name" value="Anticodon_Ia_Ile_ABEc"/>
    <property type="match status" value="1"/>
</dbReference>
<evidence type="ECO:0000259" key="7">
    <source>
        <dbReference type="Pfam" id="PF00133"/>
    </source>
</evidence>
<sequence>SKEELKSLAVEGWDEFEGHSPHRPWIDKVKIKHPDSGLIGSRIEDVGNPWLDAGIVPFSTLGYHTDKDYWKEWFPGDFVTESFPGQFRNWFYSLLAMSALLEGKAPFKTLLGHALVKDETGRDMHKSWGNTIWFDDAAEKMGVDVMRWMYAAQNPEHNLLFGYDHGSEVRKKLIQLWNSYSFFATYAAVDEFDPKKVNIADSDLNIMDRWVLSKLHAFIRDARLTLDQFRSDQLMNKFELFLEELSNWYIRRSRRRFWKSEDDSDKQAAYIVLYEVLNNVIKVLAPVLPLVTEEIYQNLVRSLDETAPESIHLCDYPIADENKIDTILMDKVDALRRVVEFGRSARNKANLKIRQPLTKLSFSVNDDEIADFIMDQQNIILDELNVKSINRVPSESDLLRYHIKPNLQVLGQKFGKEIPAIQSFLAESDSHEILEEIRLKKSYEFDLNGKSVSIGRDDLLFNTESVDGFTASGDDHVTVGLTTKLTKKLIQEGIVRDVIRQVQTMRKNANFAVEDRIKIYGILDGEVGEAIRSFEEFFKNEVLAVELVNENKTGEFADQFQIGDQQVQFGLERVNI</sequence>
<gene>
    <name evidence="9" type="ORF">METZ01_LOCUS89495</name>
</gene>
<dbReference type="InterPro" id="IPR002300">
    <property type="entry name" value="aa-tRNA-synth_Ia"/>
</dbReference>
<dbReference type="PANTHER" id="PTHR42780">
    <property type="entry name" value="SOLEUCYL-TRNA SYNTHETASE"/>
    <property type="match status" value="1"/>
</dbReference>
<dbReference type="InterPro" id="IPR023586">
    <property type="entry name" value="Ile-tRNA-ligase_type2"/>
</dbReference>
<dbReference type="PANTHER" id="PTHR42780:SF1">
    <property type="entry name" value="ISOLEUCINE--TRNA LIGASE, CYTOPLASMIC"/>
    <property type="match status" value="1"/>
</dbReference>
<keyword evidence="3" id="KW-0067">ATP-binding</keyword>
<proteinExistence type="predicted"/>
<dbReference type="InterPro" id="IPR014729">
    <property type="entry name" value="Rossmann-like_a/b/a_fold"/>
</dbReference>
<evidence type="ECO:0000256" key="1">
    <source>
        <dbReference type="ARBA" id="ARBA00022598"/>
    </source>
</evidence>
<evidence type="ECO:0000256" key="4">
    <source>
        <dbReference type="ARBA" id="ARBA00022917"/>
    </source>
</evidence>
<evidence type="ECO:0000256" key="6">
    <source>
        <dbReference type="ARBA" id="ARBA00048359"/>
    </source>
</evidence>
<evidence type="ECO:0000313" key="9">
    <source>
        <dbReference type="EMBL" id="SVA36641.1"/>
    </source>
</evidence>
<organism evidence="9">
    <name type="scientific">marine metagenome</name>
    <dbReference type="NCBI Taxonomy" id="408172"/>
    <lineage>
        <taxon>unclassified sequences</taxon>
        <taxon>metagenomes</taxon>
        <taxon>ecological metagenomes</taxon>
    </lineage>
</organism>
<evidence type="ECO:0000256" key="2">
    <source>
        <dbReference type="ARBA" id="ARBA00022741"/>
    </source>
</evidence>
<dbReference type="SUPFAM" id="SSF47323">
    <property type="entry name" value="Anticodon-binding domain of a subclass of class I aminoacyl-tRNA synthetases"/>
    <property type="match status" value="1"/>
</dbReference>
<name>A0A381V9F0_9ZZZZ</name>
<dbReference type="GO" id="GO:0006428">
    <property type="term" value="P:isoleucyl-tRNA aminoacylation"/>
    <property type="evidence" value="ECO:0007669"/>
    <property type="project" value="TreeGrafter"/>
</dbReference>
<keyword evidence="2" id="KW-0547">Nucleotide-binding</keyword>
<evidence type="ECO:0000259" key="8">
    <source>
        <dbReference type="Pfam" id="PF08264"/>
    </source>
</evidence>
<comment type="catalytic activity">
    <reaction evidence="6">
        <text>tRNA(Ile) + L-isoleucine + ATP = L-isoleucyl-tRNA(Ile) + AMP + diphosphate</text>
        <dbReference type="Rhea" id="RHEA:11060"/>
        <dbReference type="Rhea" id="RHEA-COMP:9666"/>
        <dbReference type="Rhea" id="RHEA-COMP:9695"/>
        <dbReference type="ChEBI" id="CHEBI:30616"/>
        <dbReference type="ChEBI" id="CHEBI:33019"/>
        <dbReference type="ChEBI" id="CHEBI:58045"/>
        <dbReference type="ChEBI" id="CHEBI:78442"/>
        <dbReference type="ChEBI" id="CHEBI:78528"/>
        <dbReference type="ChEBI" id="CHEBI:456215"/>
        <dbReference type="EC" id="6.1.1.5"/>
    </reaction>
</comment>
<dbReference type="AlphaFoldDB" id="A0A381V9F0"/>
<dbReference type="InterPro" id="IPR033709">
    <property type="entry name" value="Anticodon_Ile_ABEc"/>
</dbReference>
<reference evidence="9" key="1">
    <citation type="submission" date="2018-05" db="EMBL/GenBank/DDBJ databases">
        <authorList>
            <person name="Lanie J.A."/>
            <person name="Ng W.-L."/>
            <person name="Kazmierczak K.M."/>
            <person name="Andrzejewski T.M."/>
            <person name="Davidsen T.M."/>
            <person name="Wayne K.J."/>
            <person name="Tettelin H."/>
            <person name="Glass J.I."/>
            <person name="Rusch D."/>
            <person name="Podicherti R."/>
            <person name="Tsui H.-C.T."/>
            <person name="Winkler M.E."/>
        </authorList>
    </citation>
    <scope>NUCLEOTIDE SEQUENCE</scope>
</reference>
<keyword evidence="1" id="KW-0436">Ligase</keyword>
<dbReference type="EMBL" id="UINC01008129">
    <property type="protein sequence ID" value="SVA36641.1"/>
    <property type="molecule type" value="Genomic_DNA"/>
</dbReference>
<dbReference type="SUPFAM" id="SSF52374">
    <property type="entry name" value="Nucleotidylyl transferase"/>
    <property type="match status" value="1"/>
</dbReference>
<dbReference type="Pfam" id="PF08264">
    <property type="entry name" value="Anticodon_1"/>
    <property type="match status" value="1"/>
</dbReference>
<dbReference type="Gene3D" id="3.40.50.620">
    <property type="entry name" value="HUPs"/>
    <property type="match status" value="1"/>
</dbReference>
<dbReference type="GO" id="GO:0000049">
    <property type="term" value="F:tRNA binding"/>
    <property type="evidence" value="ECO:0007669"/>
    <property type="project" value="InterPro"/>
</dbReference>
<accession>A0A381V9F0</accession>
<dbReference type="GO" id="GO:0004822">
    <property type="term" value="F:isoleucine-tRNA ligase activity"/>
    <property type="evidence" value="ECO:0007669"/>
    <property type="project" value="UniProtKB-EC"/>
</dbReference>
<dbReference type="InterPro" id="IPR009080">
    <property type="entry name" value="tRNAsynth_Ia_anticodon-bd"/>
</dbReference>
<dbReference type="Pfam" id="PF00133">
    <property type="entry name" value="tRNA-synt_1"/>
    <property type="match status" value="1"/>
</dbReference>
<dbReference type="InterPro" id="IPR013155">
    <property type="entry name" value="M/V/L/I-tRNA-synth_anticd-bd"/>
</dbReference>
<dbReference type="GO" id="GO:0005524">
    <property type="term" value="F:ATP binding"/>
    <property type="evidence" value="ECO:0007669"/>
    <property type="project" value="UniProtKB-KW"/>
</dbReference>
<feature type="domain" description="Methionyl/Valyl/Leucyl/Isoleucyl-tRNA synthetase anticodon-binding" evidence="8">
    <location>
        <begin position="208"/>
        <end position="358"/>
    </location>
</feature>
<protein>
    <recommendedName>
        <fullName evidence="10">Isoleucine--tRNA ligase</fullName>
    </recommendedName>
</protein>
<feature type="domain" description="Aminoacyl-tRNA synthetase class Ia" evidence="7">
    <location>
        <begin position="41"/>
        <end position="151"/>
    </location>
</feature>
<evidence type="ECO:0000256" key="5">
    <source>
        <dbReference type="ARBA" id="ARBA00023146"/>
    </source>
</evidence>
<keyword evidence="5" id="KW-0030">Aminoacyl-tRNA synthetase</keyword>